<name>A0ABT7BCB2_9CYAN</name>
<dbReference type="SFLD" id="SFLDS00003">
    <property type="entry name" value="Haloacid_Dehalogenase"/>
    <property type="match status" value="1"/>
</dbReference>
<dbReference type="NCBIfam" id="TIGR02252">
    <property type="entry name" value="DREG-2"/>
    <property type="match status" value="1"/>
</dbReference>
<dbReference type="GO" id="GO:0016787">
    <property type="term" value="F:hydrolase activity"/>
    <property type="evidence" value="ECO:0007669"/>
    <property type="project" value="UniProtKB-KW"/>
</dbReference>
<dbReference type="InterPro" id="IPR023214">
    <property type="entry name" value="HAD_sf"/>
</dbReference>
<keyword evidence="1" id="KW-0378">Hydrolase</keyword>
<dbReference type="InterPro" id="IPR044924">
    <property type="entry name" value="HAD-SF_hydro_IA_REG-2-like_cap"/>
</dbReference>
<evidence type="ECO:0000313" key="2">
    <source>
        <dbReference type="Proteomes" id="UP001235849"/>
    </source>
</evidence>
<proteinExistence type="predicted"/>
<dbReference type="InterPro" id="IPR036412">
    <property type="entry name" value="HAD-like_sf"/>
</dbReference>
<dbReference type="EMBL" id="JAQOSO010000114">
    <property type="protein sequence ID" value="MDJ1176816.1"/>
    <property type="molecule type" value="Genomic_DNA"/>
</dbReference>
<dbReference type="PANTHER" id="PTHR46191">
    <property type="match status" value="1"/>
</dbReference>
<dbReference type="InterPro" id="IPR006439">
    <property type="entry name" value="HAD-SF_hydro_IA"/>
</dbReference>
<dbReference type="CDD" id="cd16415">
    <property type="entry name" value="HAD_dREG-2_like"/>
    <property type="match status" value="1"/>
</dbReference>
<keyword evidence="2" id="KW-1185">Reference proteome</keyword>
<sequence length="238" mass="27028">MSKPKVIFLDAVGTLFGVRGSVGEIYSQFAQGFGVEVSADLIDQTFSESFRKAPPAAFPDIEHQELDSYEFDWWKAIAFDTFSQAEVIDQFTDFDRFFNELYYYFATLYPWFVYPEVKSALLSWKNQGIELGVISNFDSRLHKVLNALGLKHFMKSITISTEVGAAKPNSKIFQVALAKHGYKPHQALHIGDSYEEDYLGAIEAGFSPIWLQRQSQHPELFKVAKGKVWSGFQASAFF</sequence>
<organism evidence="1 2">
    <name type="scientific">Roseofilum capinflatum BLCC-M114</name>
    <dbReference type="NCBI Taxonomy" id="3022440"/>
    <lineage>
        <taxon>Bacteria</taxon>
        <taxon>Bacillati</taxon>
        <taxon>Cyanobacteriota</taxon>
        <taxon>Cyanophyceae</taxon>
        <taxon>Desertifilales</taxon>
        <taxon>Desertifilaceae</taxon>
        <taxon>Roseofilum</taxon>
        <taxon>Roseofilum capinflatum</taxon>
    </lineage>
</organism>
<protein>
    <submittedName>
        <fullName evidence="1">HAD-IA family hydrolase</fullName>
    </submittedName>
</protein>
<dbReference type="Gene3D" id="3.40.50.1000">
    <property type="entry name" value="HAD superfamily/HAD-like"/>
    <property type="match status" value="1"/>
</dbReference>
<dbReference type="Proteomes" id="UP001235849">
    <property type="component" value="Unassembled WGS sequence"/>
</dbReference>
<reference evidence="1 2" key="1">
    <citation type="submission" date="2023-01" db="EMBL/GenBank/DDBJ databases">
        <title>Novel diversity within Roseofilum (Cyanobacteria; Desertifilaceae) from marine benthic mats with descriptions of four novel species.</title>
        <authorList>
            <person name="Wang Y."/>
            <person name="Berthold D.E."/>
            <person name="Hu J."/>
            <person name="Lefler F.W."/>
            <person name="Laughinghouse H.D. IV."/>
        </authorList>
    </citation>
    <scope>NUCLEOTIDE SEQUENCE [LARGE SCALE GENOMIC DNA]</scope>
    <source>
        <strain evidence="1 2">BLCC-M114</strain>
    </source>
</reference>
<dbReference type="SUPFAM" id="SSF56784">
    <property type="entry name" value="HAD-like"/>
    <property type="match status" value="1"/>
</dbReference>
<dbReference type="Pfam" id="PF00702">
    <property type="entry name" value="Hydrolase"/>
    <property type="match status" value="1"/>
</dbReference>
<comment type="caution">
    <text evidence="1">The sequence shown here is derived from an EMBL/GenBank/DDBJ whole genome shotgun (WGS) entry which is preliminary data.</text>
</comment>
<gene>
    <name evidence="1" type="ORF">PMG25_22255</name>
</gene>
<dbReference type="RefSeq" id="WP_283769086.1">
    <property type="nucleotide sequence ID" value="NZ_JAQOSO010000114.1"/>
</dbReference>
<evidence type="ECO:0000313" key="1">
    <source>
        <dbReference type="EMBL" id="MDJ1176816.1"/>
    </source>
</evidence>
<dbReference type="PANTHER" id="PTHR46191:SF2">
    <property type="entry name" value="HALOACID DEHALOGENASE-LIKE HYDROLASE DOMAIN-CONTAINING PROTEIN 3"/>
    <property type="match status" value="1"/>
</dbReference>
<accession>A0ABT7BCB2</accession>
<dbReference type="InterPro" id="IPR011949">
    <property type="entry name" value="HAD-SF_hydro_IA_REG-2-like"/>
</dbReference>
<dbReference type="SFLD" id="SFLDG01129">
    <property type="entry name" value="C1.5:_HAD__Beta-PGM__Phosphata"/>
    <property type="match status" value="1"/>
</dbReference>
<dbReference type="Gene3D" id="1.10.150.720">
    <property type="entry name" value="Haloacid dehalogenase-like hydrolase"/>
    <property type="match status" value="1"/>
</dbReference>
<dbReference type="InterPro" id="IPR051828">
    <property type="entry name" value="HAD-like_hydrolase_domain"/>
</dbReference>
<dbReference type="NCBIfam" id="TIGR01549">
    <property type="entry name" value="HAD-SF-IA-v1"/>
    <property type="match status" value="1"/>
</dbReference>